<feature type="coiled-coil region" evidence="6">
    <location>
        <begin position="24"/>
        <end position="84"/>
    </location>
</feature>
<dbReference type="InterPro" id="IPR036397">
    <property type="entry name" value="RNaseH_sf"/>
</dbReference>
<evidence type="ECO:0000313" key="9">
    <source>
        <dbReference type="Proteomes" id="UP000005239"/>
    </source>
</evidence>
<gene>
    <name evidence="8" type="primary">WBGene00098637</name>
</gene>
<dbReference type="InterPro" id="IPR050951">
    <property type="entry name" value="Retrovirus_Pol_polyprotein"/>
</dbReference>
<proteinExistence type="predicted"/>
<dbReference type="PANTHER" id="PTHR37984">
    <property type="entry name" value="PROTEIN CBG26694"/>
    <property type="match status" value="1"/>
</dbReference>
<evidence type="ECO:0000256" key="2">
    <source>
        <dbReference type="ARBA" id="ARBA00022679"/>
    </source>
</evidence>
<evidence type="ECO:0000256" key="6">
    <source>
        <dbReference type="SAM" id="Coils"/>
    </source>
</evidence>
<dbReference type="OrthoDB" id="5839379at2759"/>
<dbReference type="FunFam" id="1.10.340.70:FF:000001">
    <property type="entry name" value="Retrovirus-related Pol polyprotein from transposon gypsy-like Protein"/>
    <property type="match status" value="1"/>
</dbReference>
<protein>
    <recommendedName>
        <fullName evidence="1">RNA-directed DNA polymerase</fullName>
        <ecNumber evidence="1">2.7.7.49</ecNumber>
    </recommendedName>
</protein>
<feature type="compositionally biased region" description="Gly residues" evidence="7">
    <location>
        <begin position="364"/>
        <end position="378"/>
    </location>
</feature>
<evidence type="ECO:0000256" key="3">
    <source>
        <dbReference type="ARBA" id="ARBA00022695"/>
    </source>
</evidence>
<feature type="region of interest" description="Disordered" evidence="7">
    <location>
        <begin position="336"/>
        <end position="384"/>
    </location>
</feature>
<dbReference type="Proteomes" id="UP000005239">
    <property type="component" value="Unassembled WGS sequence"/>
</dbReference>
<dbReference type="Gene3D" id="1.10.340.70">
    <property type="match status" value="1"/>
</dbReference>
<keyword evidence="5" id="KW-0378">Hydrolase</keyword>
<dbReference type="InterPro" id="IPR036875">
    <property type="entry name" value="Znf_CCHC_sf"/>
</dbReference>
<evidence type="ECO:0000256" key="7">
    <source>
        <dbReference type="SAM" id="MobiDB-lite"/>
    </source>
</evidence>
<dbReference type="GO" id="GO:0019899">
    <property type="term" value="F:enzyme binding"/>
    <property type="evidence" value="ECO:0007669"/>
    <property type="project" value="UniProtKB-ARBA"/>
</dbReference>
<accession>A0A8R1Y9Z2</accession>
<dbReference type="Gene3D" id="4.10.60.10">
    <property type="entry name" value="Zinc finger, CCHC-type"/>
    <property type="match status" value="1"/>
</dbReference>
<dbReference type="PROSITE" id="PS50158">
    <property type="entry name" value="ZF_CCHC"/>
    <property type="match status" value="1"/>
</dbReference>
<dbReference type="GO" id="GO:0015074">
    <property type="term" value="P:DNA integration"/>
    <property type="evidence" value="ECO:0007669"/>
    <property type="project" value="InterPro"/>
</dbReference>
<dbReference type="Gene3D" id="2.40.70.10">
    <property type="entry name" value="Acid Proteases"/>
    <property type="match status" value="1"/>
</dbReference>
<evidence type="ECO:0000256" key="5">
    <source>
        <dbReference type="ARBA" id="ARBA00022759"/>
    </source>
</evidence>
<dbReference type="PANTHER" id="PTHR37984:SF5">
    <property type="entry name" value="PROTEIN NYNRIN-LIKE"/>
    <property type="match status" value="1"/>
</dbReference>
<reference evidence="9" key="1">
    <citation type="journal article" date="2008" name="Nat. Genet.">
        <title>The Pristionchus pacificus genome provides a unique perspective on nematode lifestyle and parasitism.</title>
        <authorList>
            <person name="Dieterich C."/>
            <person name="Clifton S.W."/>
            <person name="Schuster L.N."/>
            <person name="Chinwalla A."/>
            <person name="Delehaunty K."/>
            <person name="Dinkelacker I."/>
            <person name="Fulton L."/>
            <person name="Fulton R."/>
            <person name="Godfrey J."/>
            <person name="Minx P."/>
            <person name="Mitreva M."/>
            <person name="Roeseler W."/>
            <person name="Tian H."/>
            <person name="Witte H."/>
            <person name="Yang S.P."/>
            <person name="Wilson R.K."/>
            <person name="Sommer R.J."/>
        </authorList>
    </citation>
    <scope>NUCLEOTIDE SEQUENCE [LARGE SCALE GENOMIC DNA]</scope>
    <source>
        <strain evidence="9">PS312</strain>
    </source>
</reference>
<dbReference type="Pfam" id="PF17921">
    <property type="entry name" value="Integrase_H2C2"/>
    <property type="match status" value="1"/>
</dbReference>
<dbReference type="SUPFAM" id="SSF57756">
    <property type="entry name" value="Retrovirus zinc finger-like domains"/>
    <property type="match status" value="2"/>
</dbReference>
<sequence length="1564" mass="175249">ALFDRERAAIDEDLKVIDGALIVCANYEAEYQRMEGHYNQKRDELNELNDEMVEVLAGTDFTRVEDLRVKYNELCEQIRIKEEDEKAVLISVGVESMNELIEKARKVVRSDSAVTIGNTIREQADELLKAVGHSNFTTLAEDVMRMREEINRLNNGDSYRTDVLEELMKHCDVGVETDIMRFIQHSAAEKEKQILDLKKALAASQDHDDKMQRERDEYYAKWDKLVKEQLGRDKRAAAVAERERRQQEAIESGVGSTDLAAAREWRDRDDSGEKGMSKIKCVCCQGIGHVELKCPTKGDTRGYYTDTQCYVCGGKGHTAKACISDPSTKFLWRAMSGQSEARKDSVTQPPSRYPGPGANVSPPGNGGYSGGRRGGNSGSGNAHNPTVRMLALRCEEARDEVDDKVSFDQQTSEKACGRDETLGVDMALTAKEEEREENNKESEAEDPFFVKRSQLVSGVIGGLKVEACLDTGADVNLIDKRTIDRMSGVSIVPGIRWSVQDAQRNSVKTLGTVLLDVKMEIGKECKVGFVVSEADVTNILLGNGALDAMGLALRMKEEDKPVKPPSLQDDAIVLRTAFIGPGQLGLVLVGGGRGSGGSKVLVTDRDDVIEGVNDGSCVVRVPVWNSSNEDLMLEQNEVIGAWCRVNQPDSKGVASDTALIVNHVQGHERRVNWKEIKENLESCRGGKLSKRIEDIIRARADVFAVDDSDLGRLKGMIKTEAVRLEEEKRRKSQEDSDDSDILKQWIADQGKDEWVVSMLKKLKEVDEGKRDVAEELTIPGTIKRTSLADWVVHKGILYLLGVDHEKKLYVPEGRRERFIEEIHDSPLSGHVGSRKLLQRLSSEVFWGSMLKDVQNVLRKCKRCLLANPQKKMIPPLQPLVANDRMDVVGMDLIEMGRGKNGGKYIVTIIDHFSKFGGAFAVRDKRAETVADVFISRWVCEGCRVPKTLVTDNGSELVNQIMGEIARRFQIDRRLTLPYHSMANGLTERFNRTIVEILKRIKMRDDEWEEALPYAVFAYNSSPHGATGETPSFLMYFKDEKLPNSQLPQSNPAYTVDIDVDNYKRRMVWMMEKARSVVVAKLENERKNMKKVYDGKHKNNMSIVPKKGDRVYVKVEPKVGDIKKMMAHFEGPYRVVGTSNTTVTVERADNGLENGRDNDIRVVQWDRIRLVPREKGAQEKIVEVNAVTCDAVGREMSVSNSRRVIGVSNLLHPDHVCEECTSKLKLGDFIMDAKPFKVAEVTFRSLRELAALLDLKDQWKILSPFEAYRAMKEKADRKEESSNSLKMAYRKGVCMHRLEESIRIAEHGVIIQDEPSRVGDAISEVLARSGGRASRKNCVVLVPEDSCLQRASGTLKEVEFMSYSDESECRNQLEGMKSAGSLPKSLVVLLKSSMDPLKLQTMKNLCDAVAKTQNITVYVMADMLPAKVDALKSASVASLQTMLTKWKMEGGGVVNLVVISLISGLLWEHTTLCSLFRVTREESKETFEKAIKSVIDGTPYPFPSESAEKERPVVLGKRRFEGERRSEGGPGFDPNMECFYCRKMGHGKWQCKQKKEDDLAKKANK</sequence>
<dbReference type="CDD" id="cd00303">
    <property type="entry name" value="retropepsin_like"/>
    <property type="match status" value="1"/>
</dbReference>
<dbReference type="InterPro" id="IPR001584">
    <property type="entry name" value="Integrase_cat-core"/>
</dbReference>
<keyword evidence="5" id="KW-0255">Endonuclease</keyword>
<evidence type="ECO:0000313" key="8">
    <source>
        <dbReference type="EnsemblMetazoa" id="PPA09083.1"/>
    </source>
</evidence>
<dbReference type="GO" id="GO:0003964">
    <property type="term" value="F:RNA-directed DNA polymerase activity"/>
    <property type="evidence" value="ECO:0007669"/>
    <property type="project" value="UniProtKB-EC"/>
</dbReference>
<evidence type="ECO:0000256" key="4">
    <source>
        <dbReference type="ARBA" id="ARBA00022722"/>
    </source>
</evidence>
<organism evidence="8 9">
    <name type="scientific">Pristionchus pacificus</name>
    <name type="common">Parasitic nematode worm</name>
    <dbReference type="NCBI Taxonomy" id="54126"/>
    <lineage>
        <taxon>Eukaryota</taxon>
        <taxon>Metazoa</taxon>
        <taxon>Ecdysozoa</taxon>
        <taxon>Nematoda</taxon>
        <taxon>Chromadorea</taxon>
        <taxon>Rhabditida</taxon>
        <taxon>Rhabditina</taxon>
        <taxon>Diplogasteromorpha</taxon>
        <taxon>Diplogasteroidea</taxon>
        <taxon>Neodiplogasteridae</taxon>
        <taxon>Pristionchus</taxon>
    </lineage>
</organism>
<dbReference type="EnsemblMetazoa" id="PPA09083.1">
    <property type="protein sequence ID" value="PPA09083.1"/>
    <property type="gene ID" value="WBGene00098637"/>
</dbReference>
<dbReference type="InterPro" id="IPR001878">
    <property type="entry name" value="Znf_CCHC"/>
</dbReference>
<dbReference type="EC" id="2.7.7.49" evidence="1"/>
<dbReference type="Gene3D" id="3.30.420.10">
    <property type="entry name" value="Ribonuclease H-like superfamily/Ribonuclease H"/>
    <property type="match status" value="1"/>
</dbReference>
<dbReference type="InterPro" id="IPR012337">
    <property type="entry name" value="RNaseH-like_sf"/>
</dbReference>
<keyword evidence="2" id="KW-0808">Transferase</keyword>
<dbReference type="GO" id="GO:0004519">
    <property type="term" value="F:endonuclease activity"/>
    <property type="evidence" value="ECO:0007669"/>
    <property type="project" value="UniProtKB-KW"/>
</dbReference>
<dbReference type="InterPro" id="IPR021109">
    <property type="entry name" value="Peptidase_aspartic_dom_sf"/>
</dbReference>
<keyword evidence="6" id="KW-0175">Coiled coil</keyword>
<evidence type="ECO:0000256" key="1">
    <source>
        <dbReference type="ARBA" id="ARBA00012493"/>
    </source>
</evidence>
<dbReference type="GO" id="GO:0003676">
    <property type="term" value="F:nucleic acid binding"/>
    <property type="evidence" value="ECO:0007669"/>
    <property type="project" value="InterPro"/>
</dbReference>
<accession>A0A2A6CX22</accession>
<dbReference type="Pfam" id="PF00665">
    <property type="entry name" value="rve"/>
    <property type="match status" value="1"/>
</dbReference>
<keyword evidence="4" id="KW-0540">Nuclease</keyword>
<dbReference type="InterPro" id="IPR041588">
    <property type="entry name" value="Integrase_H2C2"/>
</dbReference>
<dbReference type="SMART" id="SM00343">
    <property type="entry name" value="ZnF_C2HC"/>
    <property type="match status" value="3"/>
</dbReference>
<dbReference type="GO" id="GO:0008270">
    <property type="term" value="F:zinc ion binding"/>
    <property type="evidence" value="ECO:0007669"/>
    <property type="project" value="InterPro"/>
</dbReference>
<reference evidence="8" key="2">
    <citation type="submission" date="2022-06" db="UniProtKB">
        <authorList>
            <consortium name="EnsemblMetazoa"/>
        </authorList>
    </citation>
    <scope>IDENTIFICATION</scope>
    <source>
        <strain evidence="8">PS312</strain>
    </source>
</reference>
<dbReference type="SUPFAM" id="SSF50630">
    <property type="entry name" value="Acid proteases"/>
    <property type="match status" value="1"/>
</dbReference>
<name>A0A2A6CX22_PRIPA</name>
<dbReference type="SUPFAM" id="SSF53098">
    <property type="entry name" value="Ribonuclease H-like"/>
    <property type="match status" value="1"/>
</dbReference>
<dbReference type="PROSITE" id="PS50994">
    <property type="entry name" value="INTEGRASE"/>
    <property type="match status" value="1"/>
</dbReference>
<keyword evidence="9" id="KW-1185">Reference proteome</keyword>
<keyword evidence="3" id="KW-0548">Nucleotidyltransferase</keyword>